<evidence type="ECO:0000259" key="7">
    <source>
        <dbReference type="PROSITE" id="PS50157"/>
    </source>
</evidence>
<dbReference type="PANTHER" id="PTHR47287">
    <property type="entry name" value="C2H2 AND C2HC ZINC FINGERS SUPERFAMILY PROTEIN"/>
    <property type="match status" value="1"/>
</dbReference>
<dbReference type="Proteomes" id="UP001642487">
    <property type="component" value="Chromosome 1"/>
</dbReference>
<evidence type="ECO:0000256" key="6">
    <source>
        <dbReference type="PROSITE-ProRule" id="PRU00042"/>
    </source>
</evidence>
<dbReference type="InterPro" id="IPR036236">
    <property type="entry name" value="Znf_C2H2_sf"/>
</dbReference>
<evidence type="ECO:0000256" key="3">
    <source>
        <dbReference type="ARBA" id="ARBA00022771"/>
    </source>
</evidence>
<organism evidence="8 9">
    <name type="scientific">Citrullus colocynthis</name>
    <name type="common">colocynth</name>
    <dbReference type="NCBI Taxonomy" id="252529"/>
    <lineage>
        <taxon>Eukaryota</taxon>
        <taxon>Viridiplantae</taxon>
        <taxon>Streptophyta</taxon>
        <taxon>Embryophyta</taxon>
        <taxon>Tracheophyta</taxon>
        <taxon>Spermatophyta</taxon>
        <taxon>Magnoliopsida</taxon>
        <taxon>eudicotyledons</taxon>
        <taxon>Gunneridae</taxon>
        <taxon>Pentapetalae</taxon>
        <taxon>rosids</taxon>
        <taxon>fabids</taxon>
        <taxon>Cucurbitales</taxon>
        <taxon>Cucurbitaceae</taxon>
        <taxon>Benincaseae</taxon>
        <taxon>Citrullus</taxon>
    </lineage>
</organism>
<keyword evidence="9" id="KW-1185">Reference proteome</keyword>
<evidence type="ECO:0000256" key="4">
    <source>
        <dbReference type="ARBA" id="ARBA00022833"/>
    </source>
</evidence>
<keyword evidence="5" id="KW-0539">Nucleus</keyword>
<evidence type="ECO:0000313" key="8">
    <source>
        <dbReference type="EMBL" id="CAK9310359.1"/>
    </source>
</evidence>
<dbReference type="PANTHER" id="PTHR47287:SF15">
    <property type="entry name" value="ZINC FINGER PROTEIN 3-LIKE"/>
    <property type="match status" value="1"/>
</dbReference>
<evidence type="ECO:0000256" key="1">
    <source>
        <dbReference type="ARBA" id="ARBA00004123"/>
    </source>
</evidence>
<reference evidence="8 9" key="1">
    <citation type="submission" date="2024-03" db="EMBL/GenBank/DDBJ databases">
        <authorList>
            <person name="Gkanogiannis A."/>
            <person name="Becerra Lopez-Lavalle L."/>
        </authorList>
    </citation>
    <scope>NUCLEOTIDE SEQUENCE [LARGE SCALE GENOMIC DNA]</scope>
</reference>
<accession>A0ABP0XQX3</accession>
<dbReference type="SUPFAM" id="SSF57667">
    <property type="entry name" value="beta-beta-alpha zinc fingers"/>
    <property type="match status" value="1"/>
</dbReference>
<dbReference type="EMBL" id="OZ021735">
    <property type="protein sequence ID" value="CAK9310359.1"/>
    <property type="molecule type" value="Genomic_DNA"/>
</dbReference>
<gene>
    <name evidence="8" type="ORF">CITCOLO1_LOCUS1979</name>
</gene>
<proteinExistence type="predicted"/>
<protein>
    <recommendedName>
        <fullName evidence="7">C2H2-type domain-containing protein</fullName>
    </recommendedName>
</protein>
<feature type="domain" description="C2H2-type" evidence="7">
    <location>
        <begin position="88"/>
        <end position="115"/>
    </location>
</feature>
<dbReference type="PROSITE" id="PS00028">
    <property type="entry name" value="ZINC_FINGER_C2H2_1"/>
    <property type="match status" value="1"/>
</dbReference>
<comment type="subcellular location">
    <subcellularLocation>
        <location evidence="1">Nucleus</location>
    </subcellularLocation>
</comment>
<name>A0ABP0XQX3_9ROSI</name>
<keyword evidence="2" id="KW-0479">Metal-binding</keyword>
<evidence type="ECO:0000256" key="5">
    <source>
        <dbReference type="ARBA" id="ARBA00023242"/>
    </source>
</evidence>
<dbReference type="InterPro" id="IPR044246">
    <property type="entry name" value="ZFP3-like"/>
</dbReference>
<sequence length="239" mass="26482">MSHPAKSELETTNINLLTDELPWLQDPSDSKDTSLELVSLDLRLSNKDLGGSLMPEELNLMDSFDADNLPNNSSYYQGVEAAAKPRVFSCNYCPRKFFSSQALGGHQNAHSRERKIAKTGNKLVTNSTGCKYSSVSSLPLQGFNRSLGIQARPMIHKPFSHAPVFGSFHPFQLQVWDRESLYTQVAAGQWPSQEPPTSSGEACCDAGQTLSFNSDSFLDSKRTHNDLHKLDCLDLSLRL</sequence>
<keyword evidence="4" id="KW-0862">Zinc</keyword>
<dbReference type="InterPro" id="IPR013087">
    <property type="entry name" value="Znf_C2H2_type"/>
</dbReference>
<dbReference type="Gene3D" id="3.30.160.60">
    <property type="entry name" value="Classic Zinc Finger"/>
    <property type="match status" value="1"/>
</dbReference>
<keyword evidence="3 6" id="KW-0863">Zinc-finger</keyword>
<dbReference type="PROSITE" id="PS50157">
    <property type="entry name" value="ZINC_FINGER_C2H2_2"/>
    <property type="match status" value="1"/>
</dbReference>
<evidence type="ECO:0000256" key="2">
    <source>
        <dbReference type="ARBA" id="ARBA00022723"/>
    </source>
</evidence>
<evidence type="ECO:0000313" key="9">
    <source>
        <dbReference type="Proteomes" id="UP001642487"/>
    </source>
</evidence>